<dbReference type="Proteomes" id="UP000238362">
    <property type="component" value="Unassembled WGS sequence"/>
</dbReference>
<dbReference type="InterPro" id="IPR002347">
    <property type="entry name" value="SDR_fam"/>
</dbReference>
<dbReference type="InterPro" id="IPR052992">
    <property type="entry name" value="SDR_member_12"/>
</dbReference>
<evidence type="ECO:0000313" key="2">
    <source>
        <dbReference type="Proteomes" id="UP000238362"/>
    </source>
</evidence>
<reference evidence="1 2" key="1">
    <citation type="submission" date="2018-03" db="EMBL/GenBank/DDBJ databases">
        <title>Genomic Encyclopedia of Type Strains, Phase III (KMG-III): the genomes of soil and plant-associated and newly described type strains.</title>
        <authorList>
            <person name="Whitman W."/>
        </authorList>
    </citation>
    <scope>NUCLEOTIDE SEQUENCE [LARGE SCALE GENOMIC DNA]</scope>
    <source>
        <strain evidence="1 2">CGMCC 4.7125</strain>
    </source>
</reference>
<comment type="caution">
    <text evidence="1">The sequence shown here is derived from an EMBL/GenBank/DDBJ whole genome shotgun (WGS) entry which is preliminary data.</text>
</comment>
<dbReference type="InterPro" id="IPR036291">
    <property type="entry name" value="NAD(P)-bd_dom_sf"/>
</dbReference>
<evidence type="ECO:0000313" key="1">
    <source>
        <dbReference type="EMBL" id="PRX47900.1"/>
    </source>
</evidence>
<keyword evidence="2" id="KW-1185">Reference proteome</keyword>
<dbReference type="PANTHER" id="PTHR44656">
    <property type="entry name" value="DEHYDROGENASE/REDUCTASE SDR FAMILY MEMBER 12"/>
    <property type="match status" value="1"/>
</dbReference>
<dbReference type="SUPFAM" id="SSF51735">
    <property type="entry name" value="NAD(P)-binding Rossmann-fold domains"/>
    <property type="match status" value="1"/>
</dbReference>
<name>A0A2T0LVM4_9PSEU</name>
<sequence length="318" mass="35129">MWQALDTVADRTVLPGYSKLGFRLRERRWQPLPPGSLTGRRAIVTGANSGIGKAISHGLADLGATVHLAVRDLARGNTAREELEARVPGADFQVNELDVASLADVRRFSDEFLDRHGTLDVLVHNAGVLPERRTESPEGHEITLATHVLGPFLLTGLLVPALREAKDTGRVIFLSSGGMYAQRLYDDDPEYRSGEYRGPAAYARTKRMQVVLARMWARRLRDEGIVVHSTHPGWAATPGLASSLPGFDRAMGPLLRTPEQGADTAVWLAASRQGGRTGGQFWHDRTPRPEHYLPTTRETPAQRDRLWTFCETATGFRP</sequence>
<protein>
    <submittedName>
        <fullName evidence="1">NAD(P)-dependent dehydrogenase (Short-subunit alcohol dehydrogenase family)</fullName>
    </submittedName>
</protein>
<gene>
    <name evidence="1" type="ORF">B0I33_105484</name>
</gene>
<dbReference type="EMBL" id="PVNH01000005">
    <property type="protein sequence ID" value="PRX47900.1"/>
    <property type="molecule type" value="Genomic_DNA"/>
</dbReference>
<dbReference type="Pfam" id="PF00106">
    <property type="entry name" value="adh_short"/>
    <property type="match status" value="1"/>
</dbReference>
<dbReference type="PRINTS" id="PR00081">
    <property type="entry name" value="GDHRDH"/>
</dbReference>
<organism evidence="1 2">
    <name type="scientific">Prauserella shujinwangii</name>
    <dbReference type="NCBI Taxonomy" id="1453103"/>
    <lineage>
        <taxon>Bacteria</taxon>
        <taxon>Bacillati</taxon>
        <taxon>Actinomycetota</taxon>
        <taxon>Actinomycetes</taxon>
        <taxon>Pseudonocardiales</taxon>
        <taxon>Pseudonocardiaceae</taxon>
        <taxon>Prauserella</taxon>
    </lineage>
</organism>
<dbReference type="PANTHER" id="PTHR44656:SF7">
    <property type="entry name" value="DEHYDROGENASE_REDUCTASE SDR FAMILY MEMBER 12"/>
    <property type="match status" value="1"/>
</dbReference>
<dbReference type="AlphaFoldDB" id="A0A2T0LVM4"/>
<accession>A0A2T0LVM4</accession>
<dbReference type="Gene3D" id="3.40.50.720">
    <property type="entry name" value="NAD(P)-binding Rossmann-like Domain"/>
    <property type="match status" value="1"/>
</dbReference>
<proteinExistence type="predicted"/>